<dbReference type="GO" id="GO:0005525">
    <property type="term" value="F:GTP binding"/>
    <property type="evidence" value="ECO:0007669"/>
    <property type="project" value="UniProtKB-KW"/>
</dbReference>
<keyword evidence="9 17" id="KW-0472">Membrane</keyword>
<keyword evidence="22" id="KW-1185">Reference proteome</keyword>
<feature type="transmembrane region" description="Helical" evidence="17">
    <location>
        <begin position="611"/>
        <end position="633"/>
    </location>
</feature>
<dbReference type="EnsemblMetazoa" id="CLYHEMT017581.1">
    <property type="protein sequence ID" value="CLYHEMP017581.1"/>
    <property type="gene ID" value="CLYHEMG017581"/>
</dbReference>
<evidence type="ECO:0000256" key="12">
    <source>
        <dbReference type="ARBA" id="ARBA00023239"/>
    </source>
</evidence>
<dbReference type="SUPFAM" id="SSF55073">
    <property type="entry name" value="Nucleotide cyclase"/>
    <property type="match status" value="1"/>
</dbReference>
<dbReference type="PANTHER" id="PTHR11920:SF501">
    <property type="entry name" value="GUANYLATE CYCLASE 32E"/>
    <property type="match status" value="1"/>
</dbReference>
<dbReference type="Gene3D" id="3.30.70.1230">
    <property type="entry name" value="Nucleotide cyclase"/>
    <property type="match status" value="1"/>
</dbReference>
<dbReference type="PROSITE" id="PS00452">
    <property type="entry name" value="GUANYLATE_CYCLASE_1"/>
    <property type="match status" value="1"/>
</dbReference>
<feature type="region of interest" description="Disordered" evidence="16">
    <location>
        <begin position="1300"/>
        <end position="1328"/>
    </location>
</feature>
<protein>
    <recommendedName>
        <fullName evidence="3 15">Guanylate cyclase</fullName>
        <ecNumber evidence="3 15">4.6.1.2</ecNumber>
    </recommendedName>
</protein>
<evidence type="ECO:0000313" key="22">
    <source>
        <dbReference type="Proteomes" id="UP000594262"/>
    </source>
</evidence>
<evidence type="ECO:0000256" key="4">
    <source>
        <dbReference type="ARBA" id="ARBA00022692"/>
    </source>
</evidence>
<accession>A0A7M5X4W5</accession>
<dbReference type="InterPro" id="IPR001054">
    <property type="entry name" value="A/G_cyclase"/>
</dbReference>
<evidence type="ECO:0000256" key="7">
    <source>
        <dbReference type="ARBA" id="ARBA00022989"/>
    </source>
</evidence>
<comment type="similarity">
    <text evidence="14">Belongs to the adenylyl cyclase class-4/guanylyl cyclase family.</text>
</comment>
<dbReference type="GO" id="GO:0035556">
    <property type="term" value="P:intracellular signal transduction"/>
    <property type="evidence" value="ECO:0007669"/>
    <property type="project" value="InterPro"/>
</dbReference>
<evidence type="ECO:0000256" key="10">
    <source>
        <dbReference type="ARBA" id="ARBA00023170"/>
    </source>
</evidence>
<dbReference type="EC" id="4.6.1.2" evidence="3 15"/>
<evidence type="ECO:0000256" key="3">
    <source>
        <dbReference type="ARBA" id="ARBA00012202"/>
    </source>
</evidence>
<dbReference type="Gene3D" id="3.40.50.2300">
    <property type="match status" value="2"/>
</dbReference>
<name>A0A7M5X4W5_9CNID</name>
<dbReference type="PANTHER" id="PTHR11920">
    <property type="entry name" value="GUANYLYL CYCLASE"/>
    <property type="match status" value="1"/>
</dbReference>
<feature type="signal peptide" evidence="18">
    <location>
        <begin position="1"/>
        <end position="23"/>
    </location>
</feature>
<evidence type="ECO:0000256" key="1">
    <source>
        <dbReference type="ARBA" id="ARBA00001436"/>
    </source>
</evidence>
<evidence type="ECO:0000256" key="18">
    <source>
        <dbReference type="SAM" id="SignalP"/>
    </source>
</evidence>
<evidence type="ECO:0000256" key="15">
    <source>
        <dbReference type="RuleBase" id="RU003431"/>
    </source>
</evidence>
<dbReference type="SMART" id="SM00044">
    <property type="entry name" value="CYCc"/>
    <property type="match status" value="1"/>
</dbReference>
<dbReference type="SUPFAM" id="SSF56112">
    <property type="entry name" value="Protein kinase-like (PK-like)"/>
    <property type="match status" value="1"/>
</dbReference>
<evidence type="ECO:0000256" key="14">
    <source>
        <dbReference type="RuleBase" id="RU000405"/>
    </source>
</evidence>
<dbReference type="Proteomes" id="UP000594262">
    <property type="component" value="Unplaced"/>
</dbReference>
<dbReference type="InterPro" id="IPR001245">
    <property type="entry name" value="Ser-Thr/Tyr_kinase_cat_dom"/>
</dbReference>
<dbReference type="Gene3D" id="1.10.510.10">
    <property type="entry name" value="Transferase(Phosphotransferase) domain 1"/>
    <property type="match status" value="1"/>
</dbReference>
<dbReference type="InterPro" id="IPR011009">
    <property type="entry name" value="Kinase-like_dom_sf"/>
</dbReference>
<dbReference type="GO" id="GO:0007168">
    <property type="term" value="P:receptor guanylyl cyclase signaling pathway"/>
    <property type="evidence" value="ECO:0007669"/>
    <property type="project" value="TreeGrafter"/>
</dbReference>
<evidence type="ECO:0000259" key="20">
    <source>
        <dbReference type="PROSITE" id="PS50125"/>
    </source>
</evidence>
<feature type="compositionally biased region" description="Basic and acidic residues" evidence="16">
    <location>
        <begin position="1311"/>
        <end position="1328"/>
    </location>
</feature>
<evidence type="ECO:0000256" key="11">
    <source>
        <dbReference type="ARBA" id="ARBA00023180"/>
    </source>
</evidence>
<dbReference type="InterPro" id="IPR001828">
    <property type="entry name" value="ANF_lig-bd_rcpt"/>
</dbReference>
<dbReference type="CDD" id="cd07302">
    <property type="entry name" value="CHD"/>
    <property type="match status" value="1"/>
</dbReference>
<keyword evidence="11" id="KW-0325">Glycoprotein</keyword>
<keyword evidence="7 17" id="KW-1133">Transmembrane helix</keyword>
<dbReference type="OrthoDB" id="1890790at2759"/>
<evidence type="ECO:0000256" key="8">
    <source>
        <dbReference type="ARBA" id="ARBA00023134"/>
    </source>
</evidence>
<evidence type="ECO:0000256" key="16">
    <source>
        <dbReference type="SAM" id="MobiDB-lite"/>
    </source>
</evidence>
<keyword evidence="8" id="KW-0342">GTP-binding</keyword>
<dbReference type="Pfam" id="PF00211">
    <property type="entry name" value="Guanylate_cyc"/>
    <property type="match status" value="1"/>
</dbReference>
<keyword evidence="13 15" id="KW-0141">cGMP biosynthesis</keyword>
<dbReference type="GeneID" id="136813756"/>
<dbReference type="PROSITE" id="PS50125">
    <property type="entry name" value="GUANYLATE_CYCLASE_2"/>
    <property type="match status" value="1"/>
</dbReference>
<feature type="chain" id="PRO_5029767957" description="Guanylate cyclase" evidence="18">
    <location>
        <begin position="24"/>
        <end position="1328"/>
    </location>
</feature>
<dbReference type="InterPro" id="IPR028082">
    <property type="entry name" value="Peripla_BP_I"/>
</dbReference>
<evidence type="ECO:0000313" key="21">
    <source>
        <dbReference type="EnsemblMetazoa" id="CLYHEMP017581.1"/>
    </source>
</evidence>
<keyword evidence="6" id="KW-0547">Nucleotide-binding</keyword>
<dbReference type="GO" id="GO:0004383">
    <property type="term" value="F:guanylate cyclase activity"/>
    <property type="evidence" value="ECO:0007669"/>
    <property type="project" value="UniProtKB-EC"/>
</dbReference>
<dbReference type="InterPro" id="IPR000719">
    <property type="entry name" value="Prot_kinase_dom"/>
</dbReference>
<evidence type="ECO:0000259" key="19">
    <source>
        <dbReference type="PROSITE" id="PS50011"/>
    </source>
</evidence>
<dbReference type="GO" id="GO:0001653">
    <property type="term" value="F:peptide receptor activity"/>
    <property type="evidence" value="ECO:0007669"/>
    <property type="project" value="TreeGrafter"/>
</dbReference>
<dbReference type="RefSeq" id="XP_066926352.1">
    <property type="nucleotide sequence ID" value="XM_067070251.1"/>
</dbReference>
<evidence type="ECO:0000256" key="13">
    <source>
        <dbReference type="ARBA" id="ARBA00023293"/>
    </source>
</evidence>
<dbReference type="GO" id="GO:0005524">
    <property type="term" value="F:ATP binding"/>
    <property type="evidence" value="ECO:0007669"/>
    <property type="project" value="InterPro"/>
</dbReference>
<sequence length="1328" mass="151738">MKTQFKIILVVYSIFTLCNLTNTLPGNQSSKRTLPTVTSSGINTQQNQTLNGTALPLFINGTLNTTFPPDEEFSPGEPMDQYLIDLYNTSTTPDKDDIVVALDLPYDMFDFTLKRRYHLLPAQFGMHYASSAVLAINHINNRTDLLPGRRIRYLWKRKVTDTRCNKLEAVRIMVEQLEMKKVDAFIGFTCSCNTIASIAGAMNRPLFSASCQEMDLSKKTEYPTFARTTTLNRDVIYMIITMLKKFKWKKFAVMYERSHIWDAVYTALKKESENMADLQMTLIKSYEKTDSFLYYYDSLEHIFEPFLNECQRKARIVLLMLDKGKLQQFMMMASKKNMTNGDYVFIAVHPFATSETFLRNTHSLYDYVWILPWMGYHGDGNGDNSFFFGTKEEMVKAYQGLFLLMPQIPSVEGDQHKKFKDFQDRVRKGMSRPPFNSEVYNGELKDVVKSKKQAKPPPEAHQLYDAVMLYAHGLNKTLSKGYSVTNGSDIIQNILNTRHESISGSPFIVNCKADVQVLFEVRQFQFDEQKLKLDLRNIFKPERVFVFESKDNADTVDCSNANQAEENRFYLTKSDTDLEPQWLHGEPIADTPPCGFDNLKCAQDEISKGTILGLAISLTMLGVIVFVIPVFLYRNYHLKKELNLQLWKISAAELFYHDWSVSTSSLGSLTSHTGSLHYDIPTKQQFIPTAYYKGTLVAVKKINKKSVELSKNILMELKQMRDVRNENLNQFIGACVEPNNVLIITSYASRGSLQDILENNEIELDAPFILSLVYDIIKGMLYLHSTDIKSHGNLKSSNCVIDSRWVLKISDFGLNTFRSRHGSVSSFESEPINSLLWKAPELLRIDIPPTHRGTQKGDVYSFGIILQECHTREGAWGSYQDPEAIIEKVKMRHNPPFRPVVSDLISRAEGLHDVMKKCWLENPEERPYFSELRKDVEVMMKANGMRANLVENMILMLEKYSKSLEEIVDDRTASLREEKHKVEALLERMLPKSVANQLMQGREVEAELFEEVSIYFSDIVGFTSICSSITPMEVVNLLNTLYTMFDNIARDYDVYKVETIGDAYMVVSGLPIRNKKQHAKEIALMSLDILRNTKTFKIRPNQQQIKIRIGLHTGPVVAGVVGTTMPRYCLFGDTVNVAARMESTGEALRIQISEETKNTLAASSASIANEEFLVEPRGFTDVKGKGNVQTYWLVGMRENLTQHNILKRDQDSLYKHNTSSSFQRIIRDSPKNSRHKKLHVTPTGTDFSRTPPLNPPLSKEQRAKNYFKSHMLPMCKKIGKNTQVEISDYNNSETQNLIRGSHFNGSPIGVEYHKRSENAKSHDSPRPV</sequence>
<dbReference type="GO" id="GO:0004672">
    <property type="term" value="F:protein kinase activity"/>
    <property type="evidence" value="ECO:0007669"/>
    <property type="project" value="InterPro"/>
</dbReference>
<comment type="subcellular location">
    <subcellularLocation>
        <location evidence="2">Membrane</location>
        <topology evidence="2">Single-pass type I membrane protein</topology>
    </subcellularLocation>
</comment>
<dbReference type="GO" id="GO:0004016">
    <property type="term" value="F:adenylate cyclase activity"/>
    <property type="evidence" value="ECO:0007669"/>
    <property type="project" value="TreeGrafter"/>
</dbReference>
<proteinExistence type="inferred from homology"/>
<feature type="domain" description="Protein kinase" evidence="19">
    <location>
        <begin position="655"/>
        <end position="940"/>
    </location>
</feature>
<dbReference type="GO" id="GO:0005886">
    <property type="term" value="C:plasma membrane"/>
    <property type="evidence" value="ECO:0007669"/>
    <property type="project" value="TreeGrafter"/>
</dbReference>
<reference evidence="21" key="1">
    <citation type="submission" date="2021-01" db="UniProtKB">
        <authorList>
            <consortium name="EnsemblMetazoa"/>
        </authorList>
    </citation>
    <scope>IDENTIFICATION</scope>
</reference>
<evidence type="ECO:0000256" key="17">
    <source>
        <dbReference type="SAM" id="Phobius"/>
    </source>
</evidence>
<keyword evidence="10" id="KW-0675">Receptor</keyword>
<dbReference type="PROSITE" id="PS50011">
    <property type="entry name" value="PROTEIN_KINASE_DOM"/>
    <property type="match status" value="1"/>
</dbReference>
<dbReference type="InterPro" id="IPR018297">
    <property type="entry name" value="A/G_cyclase_CS"/>
</dbReference>
<feature type="domain" description="Guanylate cyclase" evidence="20">
    <location>
        <begin position="1013"/>
        <end position="1142"/>
    </location>
</feature>
<dbReference type="InterPro" id="IPR029787">
    <property type="entry name" value="Nucleotide_cyclase"/>
</dbReference>
<feature type="region of interest" description="Disordered" evidence="16">
    <location>
        <begin position="1230"/>
        <end position="1258"/>
    </location>
</feature>
<dbReference type="InterPro" id="IPR050401">
    <property type="entry name" value="Cyclic_nucleotide_synthase"/>
</dbReference>
<evidence type="ECO:0000256" key="5">
    <source>
        <dbReference type="ARBA" id="ARBA00022729"/>
    </source>
</evidence>
<comment type="catalytic activity">
    <reaction evidence="1 15">
        <text>GTP = 3',5'-cyclic GMP + diphosphate</text>
        <dbReference type="Rhea" id="RHEA:13665"/>
        <dbReference type="ChEBI" id="CHEBI:33019"/>
        <dbReference type="ChEBI" id="CHEBI:37565"/>
        <dbReference type="ChEBI" id="CHEBI:57746"/>
        <dbReference type="EC" id="4.6.1.2"/>
    </reaction>
</comment>
<dbReference type="Pfam" id="PF07714">
    <property type="entry name" value="PK_Tyr_Ser-Thr"/>
    <property type="match status" value="1"/>
</dbReference>
<keyword evidence="12 14" id="KW-0456">Lyase</keyword>
<dbReference type="FunFam" id="3.30.70.1230:FF:000004">
    <property type="entry name" value="Guanylate cyclase"/>
    <property type="match status" value="1"/>
</dbReference>
<keyword evidence="5 18" id="KW-0732">Signal</keyword>
<dbReference type="Pfam" id="PF01094">
    <property type="entry name" value="ANF_receptor"/>
    <property type="match status" value="1"/>
</dbReference>
<evidence type="ECO:0000256" key="2">
    <source>
        <dbReference type="ARBA" id="ARBA00004479"/>
    </source>
</evidence>
<evidence type="ECO:0000256" key="6">
    <source>
        <dbReference type="ARBA" id="ARBA00022741"/>
    </source>
</evidence>
<evidence type="ECO:0000256" key="9">
    <source>
        <dbReference type="ARBA" id="ARBA00023136"/>
    </source>
</evidence>
<keyword evidence="4 17" id="KW-0812">Transmembrane</keyword>
<dbReference type="SUPFAM" id="SSF53822">
    <property type="entry name" value="Periplasmic binding protein-like I"/>
    <property type="match status" value="1"/>
</dbReference>
<organism evidence="21 22">
    <name type="scientific">Clytia hemisphaerica</name>
    <dbReference type="NCBI Taxonomy" id="252671"/>
    <lineage>
        <taxon>Eukaryota</taxon>
        <taxon>Metazoa</taxon>
        <taxon>Cnidaria</taxon>
        <taxon>Hydrozoa</taxon>
        <taxon>Hydroidolina</taxon>
        <taxon>Leptothecata</taxon>
        <taxon>Obeliida</taxon>
        <taxon>Clytiidae</taxon>
        <taxon>Clytia</taxon>
    </lineage>
</organism>
<dbReference type="FunFam" id="1.10.510.10:FF:000420">
    <property type="entry name" value="Guanylate cyclase"/>
    <property type="match status" value="1"/>
</dbReference>